<dbReference type="GO" id="GO:0015501">
    <property type="term" value="F:glutamate:sodium symporter activity"/>
    <property type="evidence" value="ECO:0007669"/>
    <property type="project" value="UniProtKB-UniRule"/>
</dbReference>
<reference evidence="3 4" key="1">
    <citation type="journal article" date="2017" name="Int. J. Syst. Evol. Microbiol.">
        <title>Ramlibacter monticola sp. nov., isolated from forest soil.</title>
        <authorList>
            <person name="Chaudhary D.K."/>
            <person name="Kim J."/>
        </authorList>
    </citation>
    <scope>NUCLEOTIDE SEQUENCE [LARGE SCALE GENOMIC DNA]</scope>
    <source>
        <strain evidence="3 4">KACC 19175</strain>
    </source>
</reference>
<feature type="transmembrane region" description="Helical" evidence="1">
    <location>
        <begin position="330"/>
        <end position="354"/>
    </location>
</feature>
<evidence type="ECO:0000256" key="2">
    <source>
        <dbReference type="NCBIfam" id="TIGR00210"/>
    </source>
</evidence>
<feature type="transmembrane region" description="Helical" evidence="1">
    <location>
        <begin position="269"/>
        <end position="289"/>
    </location>
</feature>
<dbReference type="GO" id="GO:0015813">
    <property type="term" value="P:L-glutamate transmembrane transport"/>
    <property type="evidence" value="ECO:0007669"/>
    <property type="project" value="UniProtKB-UniRule"/>
</dbReference>
<keyword evidence="1" id="KW-0739">Sodium transport</keyword>
<dbReference type="NCBIfam" id="TIGR00210">
    <property type="entry name" value="gltS"/>
    <property type="match status" value="1"/>
</dbReference>
<feature type="transmembrane region" description="Helical" evidence="1">
    <location>
        <begin position="38"/>
        <end position="57"/>
    </location>
</feature>
<comment type="similarity">
    <text evidence="1">Belongs to the glutamate:Na(+) symporter (ESS) (TC 2.A.27) family.</text>
</comment>
<organism evidence="3 4">
    <name type="scientific">Ramlibacter monticola</name>
    <dbReference type="NCBI Taxonomy" id="1926872"/>
    <lineage>
        <taxon>Bacteria</taxon>
        <taxon>Pseudomonadati</taxon>
        <taxon>Pseudomonadota</taxon>
        <taxon>Betaproteobacteria</taxon>
        <taxon>Burkholderiales</taxon>
        <taxon>Comamonadaceae</taxon>
        <taxon>Ramlibacter</taxon>
    </lineage>
</organism>
<sequence length="396" mass="41373">MRLDPLSSLLAALAVLLVGTLLNRRIGLLARYNIPDPITGGLLFAAIASAVLAGSGWKVEIDQTLKPVLLLLFFAGVGMGADLRLLRRGGKALAIFLVVLFPYIVLQNAVGVAGAWLLDLHPIFGLVSGSITLVGGHGTGAAYAERFADVHNLQSVMDLSMTVATAGLVLGGIIAGPVAQFLISRHGLRSEAAQDAAAEGERVEPGQITTVGVVGALAGMIAAVLAGRWLASEFSGGSITIPAFLWCMLLGVTIRNVGPFLGLRFDDRASELMSGVCLSLFLVMTMMALDLVEVVQAAGPLLLILVLQVATIALFAVFVCYRFMGRDYEAAVTCSAFIGFCMGSTATAMANMQAITGRYGPAPQSYLIVPLAGAFFVDLMNAFLLTLTLALPFIGG</sequence>
<feature type="transmembrane region" description="Helical" evidence="1">
    <location>
        <begin position="93"/>
        <end position="117"/>
    </location>
</feature>
<dbReference type="GO" id="GO:0005886">
    <property type="term" value="C:plasma membrane"/>
    <property type="evidence" value="ECO:0007669"/>
    <property type="project" value="UniProtKB-SubCell"/>
</dbReference>
<dbReference type="Pfam" id="PF03616">
    <property type="entry name" value="Glt_symporter"/>
    <property type="match status" value="1"/>
</dbReference>
<dbReference type="EMBL" id="JAEQNE010000003">
    <property type="protein sequence ID" value="MBL0392326.1"/>
    <property type="molecule type" value="Genomic_DNA"/>
</dbReference>
<keyword evidence="1" id="KW-0915">Sodium</keyword>
<accession>A0A937CTI4</accession>
<keyword evidence="1" id="KW-1003">Cell membrane</keyword>
<keyword evidence="1" id="KW-0997">Cell inner membrane</keyword>
<keyword evidence="1" id="KW-0769">Symport</keyword>
<proteinExistence type="inferred from homology"/>
<keyword evidence="4" id="KW-1185">Reference proteome</keyword>
<dbReference type="PANTHER" id="PTHR36178:SF1">
    <property type="entry name" value="SODIUM_GLUTAMATE SYMPORTER"/>
    <property type="match status" value="1"/>
</dbReference>
<keyword evidence="1" id="KW-0029">Amino-acid transport</keyword>
<dbReference type="HAMAP" id="MF_02062">
    <property type="entry name" value="GltS"/>
    <property type="match status" value="1"/>
</dbReference>
<comment type="subcellular location">
    <subcellularLocation>
        <location evidence="1">Cell inner membrane</location>
        <topology evidence="1">Multi-pass membrane protein</topology>
    </subcellularLocation>
</comment>
<keyword evidence="1" id="KW-0812">Transmembrane</keyword>
<dbReference type="Proteomes" id="UP000599109">
    <property type="component" value="Unassembled WGS sequence"/>
</dbReference>
<comment type="function">
    <text evidence="1">Catalyzes the sodium-dependent transport of glutamate.</text>
</comment>
<feature type="transmembrane region" description="Helical" evidence="1">
    <location>
        <begin position="301"/>
        <end position="324"/>
    </location>
</feature>
<feature type="transmembrane region" description="Helical" evidence="1">
    <location>
        <begin position="69"/>
        <end position="86"/>
    </location>
</feature>
<evidence type="ECO:0000313" key="4">
    <source>
        <dbReference type="Proteomes" id="UP000599109"/>
    </source>
</evidence>
<evidence type="ECO:0000313" key="3">
    <source>
        <dbReference type="EMBL" id="MBL0392326.1"/>
    </source>
</evidence>
<feature type="transmembrane region" description="Helical" evidence="1">
    <location>
        <begin position="366"/>
        <end position="394"/>
    </location>
</feature>
<keyword evidence="1" id="KW-0406">Ion transport</keyword>
<gene>
    <name evidence="1 3" type="primary">gltS</name>
    <name evidence="3" type="ORF">JJ685_14400</name>
</gene>
<dbReference type="AlphaFoldDB" id="A0A937CTI4"/>
<keyword evidence="1" id="KW-1133">Transmembrane helix</keyword>
<keyword evidence="1" id="KW-0813">Transport</keyword>
<dbReference type="InterPro" id="IPR004445">
    <property type="entry name" value="GltS"/>
</dbReference>
<dbReference type="RefSeq" id="WP_201674958.1">
    <property type="nucleotide sequence ID" value="NZ_JAEQNE010000003.1"/>
</dbReference>
<comment type="caution">
    <text evidence="3">The sequence shown here is derived from an EMBL/GenBank/DDBJ whole genome shotgun (WGS) entry which is preliminary data.</text>
</comment>
<evidence type="ECO:0000256" key="1">
    <source>
        <dbReference type="HAMAP-Rule" id="MF_02062"/>
    </source>
</evidence>
<dbReference type="PANTHER" id="PTHR36178">
    <property type="entry name" value="SLR0625 PROTEIN"/>
    <property type="match status" value="1"/>
</dbReference>
<feature type="transmembrane region" description="Helical" evidence="1">
    <location>
        <begin position="243"/>
        <end position="263"/>
    </location>
</feature>
<name>A0A937CTI4_9BURK</name>
<feature type="transmembrane region" description="Helical" evidence="1">
    <location>
        <begin position="208"/>
        <end position="231"/>
    </location>
</feature>
<keyword evidence="1" id="KW-0472">Membrane</keyword>
<feature type="transmembrane region" description="Helical" evidence="1">
    <location>
        <begin position="156"/>
        <end position="183"/>
    </location>
</feature>
<feature type="transmembrane region" description="Helical" evidence="1">
    <location>
        <begin position="6"/>
        <end position="26"/>
    </location>
</feature>
<protein>
    <recommendedName>
        <fullName evidence="1 2">Sodium/glutamate symporter</fullName>
    </recommendedName>
</protein>